<feature type="compositionally biased region" description="Polar residues" evidence="1">
    <location>
        <begin position="27"/>
        <end position="37"/>
    </location>
</feature>
<name>A0AAP0HU60_9MAGN</name>
<evidence type="ECO:0000313" key="2">
    <source>
        <dbReference type="EMBL" id="KAK9096661.1"/>
    </source>
</evidence>
<feature type="compositionally biased region" description="Acidic residues" evidence="1">
    <location>
        <begin position="88"/>
        <end position="97"/>
    </location>
</feature>
<dbReference type="PANTHER" id="PTHR31110:SF2">
    <property type="entry name" value="PESTICIDAL CRYSTAL CRY8BA PROTEIN"/>
    <property type="match status" value="1"/>
</dbReference>
<gene>
    <name evidence="2" type="ORF">Sjap_022158</name>
</gene>
<feature type="compositionally biased region" description="Polar residues" evidence="1">
    <location>
        <begin position="120"/>
        <end position="145"/>
    </location>
</feature>
<dbReference type="PANTHER" id="PTHR31110">
    <property type="entry name" value="PESTICIDAL CRYSTAL CRY8BA PROTEIN"/>
    <property type="match status" value="1"/>
</dbReference>
<dbReference type="EMBL" id="JBBNAE010000009">
    <property type="protein sequence ID" value="KAK9096661.1"/>
    <property type="molecule type" value="Genomic_DNA"/>
</dbReference>
<feature type="compositionally biased region" description="Low complexity" evidence="1">
    <location>
        <begin position="791"/>
        <end position="805"/>
    </location>
</feature>
<sequence length="1118" mass="124600">MFTQGLDRNGIKWAREGSFASNNKMEFSPFSTSSNNRHCSRIDPVRKGGRGFGLPPASKFRSGHLPPASRGVPIDDGEGSELGSDMDTASDSDDEEIYGGRYPDRKRGFAVEDEEEGPASTLSSECTSTRNSSTVPSRPTLAFSSNKKDVPVRDMMSNKLSDDEVPSAPPFWGAGLGINPSVEHKLSSSSHSPVDLADLNCSAVQHEQISAKTVVSGDAIQVENENRSAAGAEPVSLGSLPARLPSFHASGLGPWYAVISYDACVRLCLHLWARGCEEAPIFLESECALLRKAFNLQQVLLQSEEELLAKRSLDLISEGAAPKPKKTIGKMKVQVRKVKTDLDLPTGCSFSSLKPSREKREAFRYHLSNLQSTLSSGWAALRTVHVVPQIPAHGSFSKKGLAYAHAGTEYLKQVSEILKVGITTLRSGSSYEVVQETYSCLLRLKSSVEEHAVRMQPGSGETHVFLPDSLGDDLIIEVQDSKGNYYGRVITQVATVAEDPGDKVRWWSIYREPEHELVGRLQLYINYSTSIDDNGNLKCGTVAETVAYDLLLEVSMKAQHFQQRNLLIHGPWKWLLTEFASYYGVSDAYARLRYLSYVMDVATPTLDCLTLVHDLMLPVIMRGDAKSSLSHQENRILGEIMDEVEQILSQVFENYKSLDESSPSGLMETFKTASGIPAPALAPAVKLYTLLHDILSPEAQLKLCGYFQTAVKKRSKRNLTDTDEFVSNNNEGFLMDVVTVATAYQKMKSLCLNIRNEILTDIDIQNSHVLPSCSELRMPLTDQLSVDSGQPHPSSDSSPFLSLTSHGARPVKGGVDAKELFHLYIIRWIQDKRLALLESCKLDRVKWSIKTQHSTTPFVDDMYDRLKETLNEYDVVVSRWPEYTFVLENAIADVEKAVIDTLDKQYADILSPLKDSLTSKMFGLKYVQKLAKRSDTIYVAPEELGVLLNSMKRMLDVLRPRIETHITSWGSCIPDSGNAAPGERLSEVTVMLRAKFRNYLQAVVEKLADNTKLQNTTKLKRIIQEMKETVVESDVRIQMQPLKDQLTSTIDHLHTIFETHVFVAICRGYWDRMGQDVLSFLVNRKENRSWYKGSRIAVSVSCPTIDSIILELNEVVRK</sequence>
<organism evidence="2 3">
    <name type="scientific">Stephania japonica</name>
    <dbReference type="NCBI Taxonomy" id="461633"/>
    <lineage>
        <taxon>Eukaryota</taxon>
        <taxon>Viridiplantae</taxon>
        <taxon>Streptophyta</taxon>
        <taxon>Embryophyta</taxon>
        <taxon>Tracheophyta</taxon>
        <taxon>Spermatophyta</taxon>
        <taxon>Magnoliopsida</taxon>
        <taxon>Ranunculales</taxon>
        <taxon>Menispermaceae</taxon>
        <taxon>Menispermoideae</taxon>
        <taxon>Cissampelideae</taxon>
        <taxon>Stephania</taxon>
    </lineage>
</organism>
<evidence type="ECO:0000313" key="3">
    <source>
        <dbReference type="Proteomes" id="UP001417504"/>
    </source>
</evidence>
<protein>
    <recommendedName>
        <fullName evidence="4">Pesticidal crystal cry8Ba protein</fullName>
    </recommendedName>
</protein>
<reference evidence="2 3" key="1">
    <citation type="submission" date="2024-01" db="EMBL/GenBank/DDBJ databases">
        <title>Genome assemblies of Stephania.</title>
        <authorList>
            <person name="Yang L."/>
        </authorList>
    </citation>
    <scope>NUCLEOTIDE SEQUENCE [LARGE SCALE GENOMIC DNA]</scope>
    <source>
        <strain evidence="2">QJT</strain>
        <tissue evidence="2">Leaf</tissue>
    </source>
</reference>
<accession>A0AAP0HU60</accession>
<evidence type="ECO:0008006" key="4">
    <source>
        <dbReference type="Google" id="ProtNLM"/>
    </source>
</evidence>
<feature type="region of interest" description="Disordered" evidence="1">
    <location>
        <begin position="27"/>
        <end position="149"/>
    </location>
</feature>
<evidence type="ECO:0000256" key="1">
    <source>
        <dbReference type="SAM" id="MobiDB-lite"/>
    </source>
</evidence>
<feature type="region of interest" description="Disordered" evidence="1">
    <location>
        <begin position="784"/>
        <end position="805"/>
    </location>
</feature>
<comment type="caution">
    <text evidence="2">The sequence shown here is derived from an EMBL/GenBank/DDBJ whole genome shotgun (WGS) entry which is preliminary data.</text>
</comment>
<proteinExistence type="predicted"/>
<dbReference type="Proteomes" id="UP001417504">
    <property type="component" value="Unassembled WGS sequence"/>
</dbReference>
<dbReference type="AlphaFoldDB" id="A0AAP0HU60"/>
<keyword evidence="3" id="KW-1185">Reference proteome</keyword>